<dbReference type="PROSITE" id="PS01063">
    <property type="entry name" value="SIGMA70_ECF"/>
    <property type="match status" value="1"/>
</dbReference>
<dbReference type="GO" id="GO:0006352">
    <property type="term" value="P:DNA-templated transcription initiation"/>
    <property type="evidence" value="ECO:0007669"/>
    <property type="project" value="InterPro"/>
</dbReference>
<dbReference type="InterPro" id="IPR013325">
    <property type="entry name" value="RNA_pol_sigma_r2"/>
</dbReference>
<keyword evidence="3 7" id="KW-0805">Transcription regulation</keyword>
<evidence type="ECO:0000256" key="2">
    <source>
        <dbReference type="ARBA" id="ARBA00011344"/>
    </source>
</evidence>
<protein>
    <recommendedName>
        <fullName evidence="7">RNA polymerase sigma factor</fullName>
    </recommendedName>
</protein>
<evidence type="ECO:0000313" key="11">
    <source>
        <dbReference type="EMBL" id="SEU47324.1"/>
    </source>
</evidence>
<proteinExistence type="inferred from homology"/>
<dbReference type="STRING" id="568860.SAMN05421811_12892"/>
<evidence type="ECO:0000256" key="1">
    <source>
        <dbReference type="ARBA" id="ARBA00010641"/>
    </source>
</evidence>
<dbReference type="SUPFAM" id="SSF88659">
    <property type="entry name" value="Sigma3 and sigma4 domains of RNA polymerase sigma factors"/>
    <property type="match status" value="1"/>
</dbReference>
<evidence type="ECO:0000256" key="4">
    <source>
        <dbReference type="ARBA" id="ARBA00023082"/>
    </source>
</evidence>
<dbReference type="PANTHER" id="PTHR43133:SF65">
    <property type="entry name" value="ECF RNA POLYMERASE SIGMA FACTOR SIGG"/>
    <property type="match status" value="1"/>
</dbReference>
<gene>
    <name evidence="11" type="ORF">SAMN05421811_12892</name>
</gene>
<dbReference type="Gene3D" id="3.10.450.50">
    <property type="match status" value="1"/>
</dbReference>
<evidence type="ECO:0000256" key="7">
    <source>
        <dbReference type="RuleBase" id="RU000716"/>
    </source>
</evidence>
<dbReference type="SUPFAM" id="SSF54427">
    <property type="entry name" value="NTF2-like"/>
    <property type="match status" value="1"/>
</dbReference>
<feature type="domain" description="RNA polymerase sigma factor 70 region 4 type 2" evidence="9">
    <location>
        <begin position="134"/>
        <end position="183"/>
    </location>
</feature>
<accession>A0A1I0LUN4</accession>
<evidence type="ECO:0000313" key="12">
    <source>
        <dbReference type="Proteomes" id="UP000199361"/>
    </source>
</evidence>
<dbReference type="AlphaFoldDB" id="A0A1I0LUN4"/>
<dbReference type="InterPro" id="IPR013324">
    <property type="entry name" value="RNA_pol_sigma_r3/r4-like"/>
</dbReference>
<dbReference type="Gene3D" id="1.10.1740.10">
    <property type="match status" value="1"/>
</dbReference>
<feature type="domain" description="RNA polymerase sigma-70 region 2" evidence="8">
    <location>
        <begin position="16"/>
        <end position="84"/>
    </location>
</feature>
<dbReference type="PANTHER" id="PTHR43133">
    <property type="entry name" value="RNA POLYMERASE ECF-TYPE SIGMA FACTO"/>
    <property type="match status" value="1"/>
</dbReference>
<dbReference type="InterPro" id="IPR014284">
    <property type="entry name" value="RNA_pol_sigma-70_dom"/>
</dbReference>
<dbReference type="GO" id="GO:0016987">
    <property type="term" value="F:sigma factor activity"/>
    <property type="evidence" value="ECO:0007669"/>
    <property type="project" value="UniProtKB-KW"/>
</dbReference>
<dbReference type="Pfam" id="PF08281">
    <property type="entry name" value="Sigma70_r4_2"/>
    <property type="match status" value="1"/>
</dbReference>
<keyword evidence="4 7" id="KW-0731">Sigma factor</keyword>
<dbReference type="InterPro" id="IPR007627">
    <property type="entry name" value="RNA_pol_sigma70_r2"/>
</dbReference>
<evidence type="ECO:0000259" key="8">
    <source>
        <dbReference type="Pfam" id="PF04542"/>
    </source>
</evidence>
<reference evidence="11 12" key="1">
    <citation type="submission" date="2016-10" db="EMBL/GenBank/DDBJ databases">
        <authorList>
            <person name="de Groot N.N."/>
        </authorList>
    </citation>
    <scope>NUCLEOTIDE SEQUENCE [LARGE SCALE GENOMIC DNA]</scope>
    <source>
        <strain evidence="11 12">CGMCC 4.5598</strain>
    </source>
</reference>
<dbReference type="InterPro" id="IPR000838">
    <property type="entry name" value="RNA_pol_sigma70_ECF_CS"/>
</dbReference>
<dbReference type="InterPro" id="IPR039425">
    <property type="entry name" value="RNA_pol_sigma-70-like"/>
</dbReference>
<keyword evidence="5 7" id="KW-0238">DNA-binding</keyword>
<dbReference type="InterPro" id="IPR036388">
    <property type="entry name" value="WH-like_DNA-bd_sf"/>
</dbReference>
<dbReference type="Pfam" id="PF04542">
    <property type="entry name" value="Sigma70_r2"/>
    <property type="match status" value="1"/>
</dbReference>
<dbReference type="InterPro" id="IPR014305">
    <property type="entry name" value="RNA_pol_sigma-G_actinobac"/>
</dbReference>
<evidence type="ECO:0000259" key="9">
    <source>
        <dbReference type="Pfam" id="PF08281"/>
    </source>
</evidence>
<dbReference type="Pfam" id="PF12680">
    <property type="entry name" value="SnoaL_2"/>
    <property type="match status" value="1"/>
</dbReference>
<evidence type="ECO:0000256" key="6">
    <source>
        <dbReference type="ARBA" id="ARBA00023163"/>
    </source>
</evidence>
<dbReference type="CDD" id="cd06171">
    <property type="entry name" value="Sigma70_r4"/>
    <property type="match status" value="1"/>
</dbReference>
<dbReference type="NCBIfam" id="TIGR02937">
    <property type="entry name" value="sigma70-ECF"/>
    <property type="match status" value="1"/>
</dbReference>
<dbReference type="NCBIfam" id="TIGR02960">
    <property type="entry name" value="SigX5"/>
    <property type="match status" value="1"/>
</dbReference>
<dbReference type="Proteomes" id="UP000199361">
    <property type="component" value="Unassembled WGS sequence"/>
</dbReference>
<dbReference type="Gene3D" id="1.10.10.10">
    <property type="entry name" value="Winged helix-like DNA-binding domain superfamily/Winged helix DNA-binding domain"/>
    <property type="match status" value="1"/>
</dbReference>
<organism evidence="11 12">
    <name type="scientific">Nonomuraea wenchangensis</name>
    <dbReference type="NCBI Taxonomy" id="568860"/>
    <lineage>
        <taxon>Bacteria</taxon>
        <taxon>Bacillati</taxon>
        <taxon>Actinomycetota</taxon>
        <taxon>Actinomycetes</taxon>
        <taxon>Streptosporangiales</taxon>
        <taxon>Streptosporangiaceae</taxon>
        <taxon>Nonomuraea</taxon>
    </lineage>
</organism>
<dbReference type="InterPro" id="IPR037401">
    <property type="entry name" value="SnoaL-like"/>
</dbReference>
<dbReference type="InterPro" id="IPR013249">
    <property type="entry name" value="RNA_pol_sigma70_r4_t2"/>
</dbReference>
<dbReference type="SUPFAM" id="SSF88946">
    <property type="entry name" value="Sigma2 domain of RNA polymerase sigma factors"/>
    <property type="match status" value="1"/>
</dbReference>
<evidence type="ECO:0000256" key="5">
    <source>
        <dbReference type="ARBA" id="ARBA00023125"/>
    </source>
</evidence>
<keyword evidence="6 7" id="KW-0804">Transcription</keyword>
<evidence type="ECO:0000259" key="10">
    <source>
        <dbReference type="Pfam" id="PF12680"/>
    </source>
</evidence>
<dbReference type="EMBL" id="FOHX01000028">
    <property type="protein sequence ID" value="SEU47324.1"/>
    <property type="molecule type" value="Genomic_DNA"/>
</dbReference>
<dbReference type="GO" id="GO:0003677">
    <property type="term" value="F:DNA binding"/>
    <property type="evidence" value="ECO:0007669"/>
    <property type="project" value="UniProtKB-KW"/>
</dbReference>
<keyword evidence="12" id="KW-1185">Reference proteome</keyword>
<feature type="domain" description="SnoaL-like" evidence="10">
    <location>
        <begin position="211"/>
        <end position="312"/>
    </location>
</feature>
<sequence length="343" mass="38472">MPPLVTADDEDAFDRLVERHQREIQVHCYRMLGSLEEAQDLAQETFLRAWRARETFRGQSTARAWLYRIATNACLDFLDRQRRRPLTRDRVEGQEPPAEIPWLQPYPDHLLAFGASGAEEPDAAVIGRETIELAFLAAIQHLSPRQRAVLILRDVLGWSAKETAAQLDSSVESVKSALKRARSILRAQLPRQRLGWSPPRAPTVSERELLQRFMDAHDRTDATAFAKLLSDDVRMTMPPLPYWFTGRDAVAAFAAQAFGPGSPLSGGHWRSVITGANLQPALAGYLRRPGEREYRAQALNVLRIEHGQIAEITVFEPRLFAAFGLPPVWPADGAPFSKPSPSQ</sequence>
<dbReference type="GO" id="GO:0006950">
    <property type="term" value="P:response to stress"/>
    <property type="evidence" value="ECO:0007669"/>
    <property type="project" value="UniProtKB-ARBA"/>
</dbReference>
<dbReference type="NCBIfam" id="NF006089">
    <property type="entry name" value="PRK08241.1"/>
    <property type="match status" value="1"/>
</dbReference>
<dbReference type="InterPro" id="IPR032710">
    <property type="entry name" value="NTF2-like_dom_sf"/>
</dbReference>
<comment type="similarity">
    <text evidence="1 7">Belongs to the sigma-70 factor family. ECF subfamily.</text>
</comment>
<comment type="subunit">
    <text evidence="2">Interacts transiently with the RNA polymerase catalytic core formed by RpoA, RpoB, RpoC and RpoZ (2 alpha, 1 beta, 1 beta' and 1 omega subunit) to form the RNA polymerase holoenzyme that can initiate transcription.</text>
</comment>
<name>A0A1I0LUN4_9ACTN</name>
<evidence type="ECO:0000256" key="3">
    <source>
        <dbReference type="ARBA" id="ARBA00023015"/>
    </source>
</evidence>